<evidence type="ECO:0000313" key="5">
    <source>
        <dbReference type="EMBL" id="MBI2876088.1"/>
    </source>
</evidence>
<dbReference type="InterPro" id="IPR003284">
    <property type="entry name" value="Sal_SpvB"/>
</dbReference>
<gene>
    <name evidence="5" type="ORF">HYY20_04335</name>
</gene>
<name>A0A932FW39_UNCTE</name>
<feature type="compositionally biased region" description="Basic and acidic residues" evidence="4">
    <location>
        <begin position="1"/>
        <end position="10"/>
    </location>
</feature>
<dbReference type="Proteomes" id="UP000769766">
    <property type="component" value="Unassembled WGS sequence"/>
</dbReference>
<proteinExistence type="predicted"/>
<feature type="region of interest" description="Disordered" evidence="4">
    <location>
        <begin position="1"/>
        <end position="79"/>
    </location>
</feature>
<protein>
    <submittedName>
        <fullName evidence="5">Uncharacterized protein</fullName>
    </submittedName>
</protein>
<comment type="subcellular location">
    <subcellularLocation>
        <location evidence="1">Secreted</location>
    </subcellularLocation>
</comment>
<evidence type="ECO:0000256" key="3">
    <source>
        <dbReference type="ARBA" id="ARBA00023026"/>
    </source>
</evidence>
<evidence type="ECO:0000256" key="1">
    <source>
        <dbReference type="ARBA" id="ARBA00004613"/>
    </source>
</evidence>
<keyword evidence="2" id="KW-0964">Secreted</keyword>
<dbReference type="AlphaFoldDB" id="A0A932FW39"/>
<keyword evidence="3" id="KW-0843">Virulence</keyword>
<dbReference type="Pfam" id="PF03534">
    <property type="entry name" value="SpvB"/>
    <property type="match status" value="1"/>
</dbReference>
<reference evidence="5" key="1">
    <citation type="submission" date="2020-07" db="EMBL/GenBank/DDBJ databases">
        <title>Huge and variable diversity of episymbiotic CPR bacteria and DPANN archaea in groundwater ecosystems.</title>
        <authorList>
            <person name="He C.Y."/>
            <person name="Keren R."/>
            <person name="Whittaker M."/>
            <person name="Farag I.F."/>
            <person name="Doudna J."/>
            <person name="Cate J.H.D."/>
            <person name="Banfield J.F."/>
        </authorList>
    </citation>
    <scope>NUCLEOTIDE SEQUENCE</scope>
    <source>
        <strain evidence="5">NC_groundwater_672_Ag_B-0.1um_62_36</strain>
    </source>
</reference>
<dbReference type="GO" id="GO:0005737">
    <property type="term" value="C:cytoplasm"/>
    <property type="evidence" value="ECO:0007669"/>
    <property type="project" value="InterPro"/>
</dbReference>
<evidence type="ECO:0000256" key="4">
    <source>
        <dbReference type="SAM" id="MobiDB-lite"/>
    </source>
</evidence>
<evidence type="ECO:0000313" key="6">
    <source>
        <dbReference type="Proteomes" id="UP000769766"/>
    </source>
</evidence>
<evidence type="ECO:0000256" key="2">
    <source>
        <dbReference type="ARBA" id="ARBA00022525"/>
    </source>
</evidence>
<organism evidence="5 6">
    <name type="scientific">Tectimicrobiota bacterium</name>
    <dbReference type="NCBI Taxonomy" id="2528274"/>
    <lineage>
        <taxon>Bacteria</taxon>
        <taxon>Pseudomonadati</taxon>
        <taxon>Nitrospinota/Tectimicrobiota group</taxon>
        <taxon>Candidatus Tectimicrobiota</taxon>
    </lineage>
</organism>
<dbReference type="EMBL" id="JACPRF010000135">
    <property type="protein sequence ID" value="MBI2876088.1"/>
    <property type="molecule type" value="Genomic_DNA"/>
</dbReference>
<sequence length="381" mass="40679">MAPPSDRHPGGQEPAPGEAPPLTSPAQEGSLAPGSPAQARQEKPTPTQGKKEESAPGDQESQSTTTTSSGAQDPEEQPVVGLIGKVEVGRTSGSATAETPIVVPPGRNGLTPRLVLRYSSVGGPSPYGKGWQLELGRVVRSARRGVPRYDGTDGFQLFLPEGQMVELVTQTNESPSLPLGQFRWVPKVEEAFLRVVQDTGNNTWVVWDKGGTKFTFGGANAWVGKDTRSASGTFGWYLTRIQDPNGNTLQITYTAIPGGDLGSVAYAYPDKIHYGGNGDDSNPEANFPHKHHVTFVWDSLRPDRVESGTGGYLSRISQRLQKIEISTDGSNANRPFQTYELAYNPSPNGGQSLLASVTRTGVELSDGTSKSLPAVLLVLTR</sequence>
<accession>A0A932FW39</accession>
<comment type="caution">
    <text evidence="5">The sequence shown here is derived from an EMBL/GenBank/DDBJ whole genome shotgun (WGS) entry which is preliminary data.</text>
</comment>
<dbReference type="GO" id="GO:0005576">
    <property type="term" value="C:extracellular region"/>
    <property type="evidence" value="ECO:0007669"/>
    <property type="project" value="UniProtKB-SubCell"/>
</dbReference>